<proteinExistence type="predicted"/>
<protein>
    <submittedName>
        <fullName evidence="1">Uncharacterized protein</fullName>
    </submittedName>
</protein>
<comment type="caution">
    <text evidence="1">The sequence shown here is derived from an EMBL/GenBank/DDBJ whole genome shotgun (WGS) entry which is preliminary data.</text>
</comment>
<reference evidence="1" key="1">
    <citation type="journal article" date="2015" name="Nature">
        <title>Complex archaea that bridge the gap between prokaryotes and eukaryotes.</title>
        <authorList>
            <person name="Spang A."/>
            <person name="Saw J.H."/>
            <person name="Jorgensen S.L."/>
            <person name="Zaremba-Niedzwiedzka K."/>
            <person name="Martijn J."/>
            <person name="Lind A.E."/>
            <person name="van Eijk R."/>
            <person name="Schleper C."/>
            <person name="Guy L."/>
            <person name="Ettema T.J."/>
        </authorList>
    </citation>
    <scope>NUCLEOTIDE SEQUENCE</scope>
</reference>
<gene>
    <name evidence="1" type="ORF">LCGC14_1970030</name>
</gene>
<accession>A0A0F9HQD0</accession>
<evidence type="ECO:0000313" key="1">
    <source>
        <dbReference type="EMBL" id="KKL83910.1"/>
    </source>
</evidence>
<sequence length="145" mass="16328">IGRIGGDFWKVLKAPKGSRMSTLAARYPETYWGQLCLNYCIPHVFGKGPKHPVATVRSEAFRENMQEIEARVFIEKALLSKGARARLGDDLARRCRAVLDERIRACLQSAGEGWTWFVSSGWSKRTEMLFGLAAEVDRKLARGAR</sequence>
<feature type="non-terminal residue" evidence="1">
    <location>
        <position position="1"/>
    </location>
</feature>
<dbReference type="EMBL" id="LAZR01021849">
    <property type="protein sequence ID" value="KKL83910.1"/>
    <property type="molecule type" value="Genomic_DNA"/>
</dbReference>
<name>A0A0F9HQD0_9ZZZZ</name>
<dbReference type="AlphaFoldDB" id="A0A0F9HQD0"/>
<organism evidence="1">
    <name type="scientific">marine sediment metagenome</name>
    <dbReference type="NCBI Taxonomy" id="412755"/>
    <lineage>
        <taxon>unclassified sequences</taxon>
        <taxon>metagenomes</taxon>
        <taxon>ecological metagenomes</taxon>
    </lineage>
</organism>